<dbReference type="InterPro" id="IPR025443">
    <property type="entry name" value="DUF4307"/>
</dbReference>
<keyword evidence="1" id="KW-0812">Transmembrane</keyword>
<keyword evidence="1" id="KW-1133">Transmembrane helix</keyword>
<organism evidence="2 3">
    <name type="scientific">Nocardioides jejuensis</name>
    <dbReference type="NCBI Taxonomy" id="2502782"/>
    <lineage>
        <taxon>Bacteria</taxon>
        <taxon>Bacillati</taxon>
        <taxon>Actinomycetota</taxon>
        <taxon>Actinomycetes</taxon>
        <taxon>Propionibacteriales</taxon>
        <taxon>Nocardioidaceae</taxon>
        <taxon>Nocardioides</taxon>
    </lineage>
</organism>
<feature type="transmembrane region" description="Helical" evidence="1">
    <location>
        <begin position="21"/>
        <end position="41"/>
    </location>
</feature>
<name>A0A4R1C2B7_9ACTN</name>
<comment type="caution">
    <text evidence="2">The sequence shown here is derived from an EMBL/GenBank/DDBJ whole genome shotgun (WGS) entry which is preliminary data.</text>
</comment>
<dbReference type="AlphaFoldDB" id="A0A4R1C2B7"/>
<dbReference type="OrthoDB" id="3826498at2"/>
<keyword evidence="1" id="KW-0472">Membrane</keyword>
<protein>
    <submittedName>
        <fullName evidence="2">DUF4307 domain-containing protein</fullName>
    </submittedName>
</protein>
<evidence type="ECO:0000313" key="2">
    <source>
        <dbReference type="EMBL" id="TCJ24158.1"/>
    </source>
</evidence>
<dbReference type="EMBL" id="SJZJ01000014">
    <property type="protein sequence ID" value="TCJ24158.1"/>
    <property type="molecule type" value="Genomic_DNA"/>
</dbReference>
<reference evidence="2 3" key="1">
    <citation type="submission" date="2019-03" db="EMBL/GenBank/DDBJ databases">
        <authorList>
            <person name="Kim M.K.M."/>
        </authorList>
    </citation>
    <scope>NUCLEOTIDE SEQUENCE [LARGE SCALE GENOMIC DNA]</scope>
    <source>
        <strain evidence="2 3">18JY15-6</strain>
    </source>
</reference>
<keyword evidence="3" id="KW-1185">Reference proteome</keyword>
<dbReference type="Pfam" id="PF14155">
    <property type="entry name" value="DUF4307"/>
    <property type="match status" value="1"/>
</dbReference>
<sequence>MTDALDDRYGRRPGKRRLSPSLLVGLVVGVPFLAWVGWVWWTYSTPDVQSQDVNFSIVNAHLTEAEIVVTLSDDAVDPSCRIQALAADKTPVGSWTWTPVDGSNHVKIKTEREATAIDLVGCTAKGQSRPR</sequence>
<dbReference type="RefSeq" id="WP_131583538.1">
    <property type="nucleotide sequence ID" value="NZ_SJZJ01000014.1"/>
</dbReference>
<evidence type="ECO:0000256" key="1">
    <source>
        <dbReference type="SAM" id="Phobius"/>
    </source>
</evidence>
<accession>A0A4R1C2B7</accession>
<evidence type="ECO:0000313" key="3">
    <source>
        <dbReference type="Proteomes" id="UP000295453"/>
    </source>
</evidence>
<gene>
    <name evidence="2" type="ORF">EPD65_09695</name>
</gene>
<dbReference type="Proteomes" id="UP000295453">
    <property type="component" value="Unassembled WGS sequence"/>
</dbReference>
<proteinExistence type="predicted"/>